<dbReference type="CDD" id="cd24076">
    <property type="entry name" value="ASKHA_ATPase_ROK_BsXylR-like"/>
    <property type="match status" value="1"/>
</dbReference>
<organism evidence="3 4">
    <name type="scientific">Nakamurella alba</name>
    <dbReference type="NCBI Taxonomy" id="2665158"/>
    <lineage>
        <taxon>Bacteria</taxon>
        <taxon>Bacillati</taxon>
        <taxon>Actinomycetota</taxon>
        <taxon>Actinomycetes</taxon>
        <taxon>Nakamurellales</taxon>
        <taxon>Nakamurellaceae</taxon>
        <taxon>Nakamurella</taxon>
    </lineage>
</organism>
<feature type="compositionally biased region" description="Basic and acidic residues" evidence="2">
    <location>
        <begin position="23"/>
        <end position="35"/>
    </location>
</feature>
<dbReference type="InterPro" id="IPR043129">
    <property type="entry name" value="ATPase_NBD"/>
</dbReference>
<dbReference type="InterPro" id="IPR036390">
    <property type="entry name" value="WH_DNA-bd_sf"/>
</dbReference>
<dbReference type="AlphaFoldDB" id="A0A7K1FNV3"/>
<comment type="caution">
    <text evidence="3">The sequence shown here is derived from an EMBL/GenBank/DDBJ whole genome shotgun (WGS) entry which is preliminary data.</text>
</comment>
<dbReference type="InterPro" id="IPR000600">
    <property type="entry name" value="ROK"/>
</dbReference>
<gene>
    <name evidence="3" type="ORF">GIS00_17935</name>
</gene>
<evidence type="ECO:0000256" key="1">
    <source>
        <dbReference type="ARBA" id="ARBA00006479"/>
    </source>
</evidence>
<dbReference type="Gene3D" id="1.10.10.10">
    <property type="entry name" value="Winged helix-like DNA-binding domain superfamily/Winged helix DNA-binding domain"/>
    <property type="match status" value="1"/>
</dbReference>
<dbReference type="InterPro" id="IPR036388">
    <property type="entry name" value="WH-like_DNA-bd_sf"/>
</dbReference>
<dbReference type="SUPFAM" id="SSF53067">
    <property type="entry name" value="Actin-like ATPase domain"/>
    <property type="match status" value="1"/>
</dbReference>
<dbReference type="PANTHER" id="PTHR18964">
    <property type="entry name" value="ROK (REPRESSOR, ORF, KINASE) FAMILY"/>
    <property type="match status" value="1"/>
</dbReference>
<dbReference type="PANTHER" id="PTHR18964:SF149">
    <property type="entry name" value="BIFUNCTIONAL UDP-N-ACETYLGLUCOSAMINE 2-EPIMERASE_N-ACETYLMANNOSAMINE KINASE"/>
    <property type="match status" value="1"/>
</dbReference>
<reference evidence="3 4" key="1">
    <citation type="submission" date="2019-11" db="EMBL/GenBank/DDBJ databases">
        <authorList>
            <person name="Jiang L.-Q."/>
        </authorList>
    </citation>
    <scope>NUCLEOTIDE SEQUENCE [LARGE SCALE GENOMIC DNA]</scope>
    <source>
        <strain evidence="3 4">YIM 132087</strain>
    </source>
</reference>
<evidence type="ECO:0000313" key="4">
    <source>
        <dbReference type="Proteomes" id="UP000460221"/>
    </source>
</evidence>
<dbReference type="EMBL" id="WLYK01000008">
    <property type="protein sequence ID" value="MTD15818.1"/>
    <property type="molecule type" value="Genomic_DNA"/>
</dbReference>
<dbReference type="SUPFAM" id="SSF46785">
    <property type="entry name" value="Winged helix' DNA-binding domain"/>
    <property type="match status" value="1"/>
</dbReference>
<keyword evidence="4" id="KW-1185">Reference proteome</keyword>
<sequence>MTRKHRGMAREETGTAANGRARPVADGHGRTHLDAAGEQTDGARTQMSSENPAWGGRMRTTGGAGSTGGTAPAHQTTVRRMNLALLLKNLLADGPRSRARLAEDTGLTKATVSSLVAELGERRLVSEGGIDRGNIGRPGRMVQIDTSVVRCMGLEINVDYVVAVITDLTGRVRYRRRLSVPLRDLGPARGLGEVADFARSSVQESGCAPEQVETLHVSVPGLIDVEAGVLSYAPNLHWRQVDVVHSLLGRLQWHHARVSVDNDANLGAMAEYTTGRSAGTRNLLYLVGDAGVGAGLMVDGRIVRGRMGFAGEVGHMPVGRPEKLCGCGRRGCWESAVGLAAVVDGVPGTAHAPGDLGSRLDKVERLAAAGDPQTLAVLTEVGVWLGRGAALLANVLDPEVIILGGHFAALQRYLGPAVRTEMRERVVAEPQTVRVEFSEFGSEAPALGAAHAGIDLLVGDPTLVAAR</sequence>
<feature type="compositionally biased region" description="Polar residues" evidence="2">
    <location>
        <begin position="42"/>
        <end position="51"/>
    </location>
</feature>
<dbReference type="Gene3D" id="3.30.420.40">
    <property type="match status" value="2"/>
</dbReference>
<dbReference type="Proteomes" id="UP000460221">
    <property type="component" value="Unassembled WGS sequence"/>
</dbReference>
<proteinExistence type="inferred from homology"/>
<accession>A0A7K1FNV3</accession>
<protein>
    <submittedName>
        <fullName evidence="3">ROK family protein</fullName>
    </submittedName>
</protein>
<dbReference type="Pfam" id="PF00480">
    <property type="entry name" value="ROK"/>
    <property type="match status" value="1"/>
</dbReference>
<feature type="region of interest" description="Disordered" evidence="2">
    <location>
        <begin position="1"/>
        <end position="73"/>
    </location>
</feature>
<evidence type="ECO:0000256" key="2">
    <source>
        <dbReference type="SAM" id="MobiDB-lite"/>
    </source>
</evidence>
<comment type="similarity">
    <text evidence="1">Belongs to the ROK (NagC/XylR) family.</text>
</comment>
<evidence type="ECO:0000313" key="3">
    <source>
        <dbReference type="EMBL" id="MTD15818.1"/>
    </source>
</evidence>
<name>A0A7K1FNV3_9ACTN</name>